<proteinExistence type="predicted"/>
<evidence type="ECO:0000313" key="1">
    <source>
        <dbReference type="EMBL" id="MBD2701829.1"/>
    </source>
</evidence>
<dbReference type="Proteomes" id="UP000598820">
    <property type="component" value="Unassembled WGS sequence"/>
</dbReference>
<protein>
    <submittedName>
        <fullName evidence="1">DUF3052 family protein</fullName>
    </submittedName>
</protein>
<name>A0A926XWI2_9BACT</name>
<comment type="caution">
    <text evidence="1">The sequence shown here is derived from an EMBL/GenBank/DDBJ whole genome shotgun (WGS) entry which is preliminary data.</text>
</comment>
<gene>
    <name evidence="1" type="ORF">IC229_14350</name>
</gene>
<organism evidence="1 2">
    <name type="scientific">Spirosoma profusum</name>
    <dbReference type="NCBI Taxonomy" id="2771354"/>
    <lineage>
        <taxon>Bacteria</taxon>
        <taxon>Pseudomonadati</taxon>
        <taxon>Bacteroidota</taxon>
        <taxon>Cytophagia</taxon>
        <taxon>Cytophagales</taxon>
        <taxon>Cytophagaceae</taxon>
        <taxon>Spirosoma</taxon>
    </lineage>
</organism>
<sequence length="130" mass="14892">MGIKAEARAFFMNAPEEALKVIELPVLDRQSTLEGTFDYIHFFVTYQQEMHEQFATLKNHLKATGTLWVSWPKGGKNGTDLTLTKVIEIGYEYGLVESKTLSINEMWSAIKFTHPKEGKIYKNSYGKLKQ</sequence>
<evidence type="ECO:0000313" key="2">
    <source>
        <dbReference type="Proteomes" id="UP000598820"/>
    </source>
</evidence>
<accession>A0A926XWI2</accession>
<dbReference type="EMBL" id="JACWZY010000010">
    <property type="protein sequence ID" value="MBD2701829.1"/>
    <property type="molecule type" value="Genomic_DNA"/>
</dbReference>
<dbReference type="AlphaFoldDB" id="A0A926XWI2"/>
<reference evidence="1" key="1">
    <citation type="submission" date="2020-09" db="EMBL/GenBank/DDBJ databases">
        <authorList>
            <person name="Kim M.K."/>
        </authorList>
    </citation>
    <scope>NUCLEOTIDE SEQUENCE</scope>
    <source>
        <strain evidence="1">BT702</strain>
    </source>
</reference>
<keyword evidence="2" id="KW-1185">Reference proteome</keyword>